<keyword evidence="2" id="KW-1185">Reference proteome</keyword>
<organism evidence="1 2">
    <name type="scientific">Petrolisthes manimaculis</name>
    <dbReference type="NCBI Taxonomy" id="1843537"/>
    <lineage>
        <taxon>Eukaryota</taxon>
        <taxon>Metazoa</taxon>
        <taxon>Ecdysozoa</taxon>
        <taxon>Arthropoda</taxon>
        <taxon>Crustacea</taxon>
        <taxon>Multicrustacea</taxon>
        <taxon>Malacostraca</taxon>
        <taxon>Eumalacostraca</taxon>
        <taxon>Eucarida</taxon>
        <taxon>Decapoda</taxon>
        <taxon>Pleocyemata</taxon>
        <taxon>Anomura</taxon>
        <taxon>Galatheoidea</taxon>
        <taxon>Porcellanidae</taxon>
        <taxon>Petrolisthes</taxon>
    </lineage>
</organism>
<protein>
    <submittedName>
        <fullName evidence="1">Uncharacterized protein</fullName>
    </submittedName>
</protein>
<reference evidence="1" key="1">
    <citation type="submission" date="2023-11" db="EMBL/GenBank/DDBJ databases">
        <title>Genome assemblies of two species of porcelain crab, Petrolisthes cinctipes and Petrolisthes manimaculis (Anomura: Porcellanidae).</title>
        <authorList>
            <person name="Angst P."/>
        </authorList>
    </citation>
    <scope>NUCLEOTIDE SEQUENCE</scope>
    <source>
        <strain evidence="1">PB745_02</strain>
        <tissue evidence="1">Gill</tissue>
    </source>
</reference>
<accession>A0AAE1U6M4</accession>
<dbReference type="Proteomes" id="UP001292094">
    <property type="component" value="Unassembled WGS sequence"/>
</dbReference>
<evidence type="ECO:0000313" key="2">
    <source>
        <dbReference type="Proteomes" id="UP001292094"/>
    </source>
</evidence>
<name>A0AAE1U6M4_9EUCA</name>
<proteinExistence type="predicted"/>
<dbReference type="AlphaFoldDB" id="A0AAE1U6M4"/>
<evidence type="ECO:0000313" key="1">
    <source>
        <dbReference type="EMBL" id="KAK4309891.1"/>
    </source>
</evidence>
<gene>
    <name evidence="1" type="ORF">Pmani_018499</name>
</gene>
<dbReference type="EMBL" id="JAWZYT010001698">
    <property type="protein sequence ID" value="KAK4309891.1"/>
    <property type="molecule type" value="Genomic_DNA"/>
</dbReference>
<comment type="caution">
    <text evidence="1">The sequence shown here is derived from an EMBL/GenBank/DDBJ whole genome shotgun (WGS) entry which is preliminary data.</text>
</comment>
<sequence length="167" mass="19088">MSHHITFSTAIQHEKKSTKHSWCSVTILQVSRFCRVHIQWKMSPYPRKNAYQCGHSKKKERQKLVKVRQPSMQCWSVMLSLTKVGVTQKTDNNTLALKREAGTPTHPPSGPAYTSLLSPLYERQYPHTSPPSRLCYLSLPQGPAGYMHPLSTATNFLPSTWLHYLIL</sequence>